<proteinExistence type="predicted"/>
<accession>A0A0A9YAQ9</accession>
<dbReference type="AlphaFoldDB" id="A0A0A9YAQ9"/>
<dbReference type="EMBL" id="GBHO01015426">
    <property type="protein sequence ID" value="JAG28178.1"/>
    <property type="molecule type" value="Transcribed_RNA"/>
</dbReference>
<evidence type="ECO:0000313" key="1">
    <source>
        <dbReference type="EMBL" id="JAG28178.1"/>
    </source>
</evidence>
<evidence type="ECO:0000313" key="2">
    <source>
        <dbReference type="EMBL" id="JAQ01821.1"/>
    </source>
</evidence>
<reference evidence="2" key="3">
    <citation type="journal article" date="2016" name="Gigascience">
        <title>De novo construction of an expanded transcriptome assembly for the western tarnished plant bug, Lygus hesperus.</title>
        <authorList>
            <person name="Tassone E.E."/>
            <person name="Geib S.M."/>
            <person name="Hall B."/>
            <person name="Fabrick J.A."/>
            <person name="Brent C.S."/>
            <person name="Hull J.J."/>
        </authorList>
    </citation>
    <scope>NUCLEOTIDE SEQUENCE</scope>
</reference>
<sequence length="139" mass="16052">MKNAPGRRRNADVCARVDTCHKLALAMHSAVQQARSEWSARDVQRCEKRDAGRITRQLRDAFTYSTVYGSVGRQVATKTVTRLPRSFKYMHCRRCNTVLLPPTGFPVYARERCCGRWVLRTKLHCVRCGFQKHVITRLV</sequence>
<dbReference type="EMBL" id="GDHC01016808">
    <property type="protein sequence ID" value="JAQ01821.1"/>
    <property type="molecule type" value="Transcribed_RNA"/>
</dbReference>
<protein>
    <submittedName>
        <fullName evidence="1">Ribonuclease P protein component 4</fullName>
    </submittedName>
</protein>
<reference evidence="1" key="1">
    <citation type="journal article" date="2014" name="PLoS ONE">
        <title>Transcriptome-Based Identification of ABC Transporters in the Western Tarnished Plant Bug Lygus hesperus.</title>
        <authorList>
            <person name="Hull J.J."/>
            <person name="Chaney K."/>
            <person name="Geib S.M."/>
            <person name="Fabrick J.A."/>
            <person name="Brent C.S."/>
            <person name="Walsh D."/>
            <person name="Lavine L.C."/>
        </authorList>
    </citation>
    <scope>NUCLEOTIDE SEQUENCE</scope>
</reference>
<reference evidence="1" key="2">
    <citation type="submission" date="2014-07" db="EMBL/GenBank/DDBJ databases">
        <authorList>
            <person name="Hull J."/>
        </authorList>
    </citation>
    <scope>NUCLEOTIDE SEQUENCE</scope>
</reference>
<gene>
    <name evidence="1" type="primary">rnp4_2</name>
    <name evidence="1" type="ORF">CM83_19939</name>
    <name evidence="2" type="ORF">g.42989</name>
</gene>
<name>A0A0A9YAQ9_LYGHE</name>
<organism evidence="1">
    <name type="scientific">Lygus hesperus</name>
    <name type="common">Western plant bug</name>
    <dbReference type="NCBI Taxonomy" id="30085"/>
    <lineage>
        <taxon>Eukaryota</taxon>
        <taxon>Metazoa</taxon>
        <taxon>Ecdysozoa</taxon>
        <taxon>Arthropoda</taxon>
        <taxon>Hexapoda</taxon>
        <taxon>Insecta</taxon>
        <taxon>Pterygota</taxon>
        <taxon>Neoptera</taxon>
        <taxon>Paraneoptera</taxon>
        <taxon>Hemiptera</taxon>
        <taxon>Heteroptera</taxon>
        <taxon>Panheteroptera</taxon>
        <taxon>Cimicomorpha</taxon>
        <taxon>Miridae</taxon>
        <taxon>Mirini</taxon>
        <taxon>Lygus</taxon>
    </lineage>
</organism>